<feature type="compositionally biased region" description="Acidic residues" evidence="4">
    <location>
        <begin position="204"/>
        <end position="230"/>
    </location>
</feature>
<proteinExistence type="inferred from homology"/>
<name>A0A2P5FFU0_TREOI</name>
<dbReference type="Pfam" id="PF07765">
    <property type="entry name" value="KIP1"/>
    <property type="match status" value="1"/>
</dbReference>
<dbReference type="GO" id="GO:0003779">
    <property type="term" value="F:actin binding"/>
    <property type="evidence" value="ECO:0007669"/>
    <property type="project" value="InterPro"/>
</dbReference>
<feature type="region of interest" description="Disordered" evidence="4">
    <location>
        <begin position="204"/>
        <end position="242"/>
    </location>
</feature>
<dbReference type="STRING" id="63057.A0A2P5FFU0"/>
<feature type="domain" description="NAB" evidence="5">
    <location>
        <begin position="10"/>
        <end position="91"/>
    </location>
</feature>
<evidence type="ECO:0000256" key="1">
    <source>
        <dbReference type="ARBA" id="ARBA00023054"/>
    </source>
</evidence>
<evidence type="ECO:0000313" key="6">
    <source>
        <dbReference type="EMBL" id="PON96659.1"/>
    </source>
</evidence>
<keyword evidence="7" id="KW-1185">Reference proteome</keyword>
<dbReference type="GO" id="GO:0005774">
    <property type="term" value="C:vacuolar membrane"/>
    <property type="evidence" value="ECO:0007669"/>
    <property type="project" value="TreeGrafter"/>
</dbReference>
<dbReference type="AlphaFoldDB" id="A0A2P5FFU0"/>
<dbReference type="OrthoDB" id="2019833at2759"/>
<protein>
    <submittedName>
        <fullName evidence="6">Protein Networked (NET), actin-binding (NAB) domain containing protein</fullName>
    </submittedName>
</protein>
<dbReference type="PROSITE" id="PS51774">
    <property type="entry name" value="NAB"/>
    <property type="match status" value="1"/>
</dbReference>
<dbReference type="PANTHER" id="PTHR32258:SF28">
    <property type="entry name" value="PROTEIN NETWORKED 3A-RELATED"/>
    <property type="match status" value="1"/>
</dbReference>
<evidence type="ECO:0000313" key="7">
    <source>
        <dbReference type="Proteomes" id="UP000237000"/>
    </source>
</evidence>
<comment type="similarity">
    <text evidence="2">Belongs to the NET family.</text>
</comment>
<evidence type="ECO:0000256" key="4">
    <source>
        <dbReference type="SAM" id="MobiDB-lite"/>
    </source>
</evidence>
<dbReference type="FunCoup" id="A0A2P5FFU0">
    <property type="interactions" value="162"/>
</dbReference>
<dbReference type="InterPro" id="IPR011684">
    <property type="entry name" value="NAB"/>
</dbReference>
<evidence type="ECO:0000259" key="5">
    <source>
        <dbReference type="PROSITE" id="PS51774"/>
    </source>
</evidence>
<gene>
    <name evidence="6" type="ORF">TorRG33x02_076400</name>
</gene>
<feature type="coiled-coil region" evidence="3">
    <location>
        <begin position="248"/>
        <end position="285"/>
    </location>
</feature>
<organism evidence="6 7">
    <name type="scientific">Trema orientale</name>
    <name type="common">Charcoal tree</name>
    <name type="synonym">Celtis orientalis</name>
    <dbReference type="NCBI Taxonomy" id="63057"/>
    <lineage>
        <taxon>Eukaryota</taxon>
        <taxon>Viridiplantae</taxon>
        <taxon>Streptophyta</taxon>
        <taxon>Embryophyta</taxon>
        <taxon>Tracheophyta</taxon>
        <taxon>Spermatophyta</taxon>
        <taxon>Magnoliopsida</taxon>
        <taxon>eudicotyledons</taxon>
        <taxon>Gunneridae</taxon>
        <taxon>Pentapetalae</taxon>
        <taxon>rosids</taxon>
        <taxon>fabids</taxon>
        <taxon>Rosales</taxon>
        <taxon>Cannabaceae</taxon>
        <taxon>Trema</taxon>
    </lineage>
</organism>
<keyword evidence="1 3" id="KW-0175">Coiled coil</keyword>
<comment type="caution">
    <text evidence="6">The sequence shown here is derived from an EMBL/GenBank/DDBJ whole genome shotgun (WGS) entry which is preliminary data.</text>
</comment>
<sequence>MVAMVNKQSSHWWWFENHNTSKRSPWLQSTLAELDHKTEAMLKLIEADADSFAQRAEMYYKKRPELISMVEEFYRTHRSLAEKYDQVKSDSGTRVLTTLRSPFSSTEHRVEKLTSGLTDQTYDRCSKICVVEDSAESETCEEFYRTPRSLAENYDQVKSDSGTSVLTTLRSPFSSTKHRVEKLTSGLTDQTYYRYSEICEVEDSAESETCETEDSAESEVDDPELEDDEQECRTSQIHEKPTEERVFSATGDEELRKLKEEVQRLQEENRAQKDVLKQKDEEKREVIRHLSLAVDVLKEENVKLRKCLAKDSPKWQCPFEFNKLKESFLGKMFKNGSPKQPVVAL</sequence>
<evidence type="ECO:0000256" key="3">
    <source>
        <dbReference type="SAM" id="Coils"/>
    </source>
</evidence>
<evidence type="ECO:0000256" key="2">
    <source>
        <dbReference type="ARBA" id="ARBA00038006"/>
    </source>
</evidence>
<dbReference type="Proteomes" id="UP000237000">
    <property type="component" value="Unassembled WGS sequence"/>
</dbReference>
<dbReference type="InParanoid" id="A0A2P5FFU0"/>
<accession>A0A2P5FFU0</accession>
<dbReference type="EMBL" id="JXTC01000037">
    <property type="protein sequence ID" value="PON96659.1"/>
    <property type="molecule type" value="Genomic_DNA"/>
</dbReference>
<reference evidence="7" key="1">
    <citation type="submission" date="2016-06" db="EMBL/GenBank/DDBJ databases">
        <title>Parallel loss of symbiosis genes in relatives of nitrogen-fixing non-legume Parasponia.</title>
        <authorList>
            <person name="Van Velzen R."/>
            <person name="Holmer R."/>
            <person name="Bu F."/>
            <person name="Rutten L."/>
            <person name="Van Zeijl A."/>
            <person name="Liu W."/>
            <person name="Santuari L."/>
            <person name="Cao Q."/>
            <person name="Sharma T."/>
            <person name="Shen D."/>
            <person name="Roswanjaya Y."/>
            <person name="Wardhani T."/>
            <person name="Kalhor M.S."/>
            <person name="Jansen J."/>
            <person name="Van den Hoogen J."/>
            <person name="Gungor B."/>
            <person name="Hartog M."/>
            <person name="Hontelez J."/>
            <person name="Verver J."/>
            <person name="Yang W.-C."/>
            <person name="Schijlen E."/>
            <person name="Repin R."/>
            <person name="Schilthuizen M."/>
            <person name="Schranz E."/>
            <person name="Heidstra R."/>
            <person name="Miyata K."/>
            <person name="Fedorova E."/>
            <person name="Kohlen W."/>
            <person name="Bisseling T."/>
            <person name="Smit S."/>
            <person name="Geurts R."/>
        </authorList>
    </citation>
    <scope>NUCLEOTIDE SEQUENCE [LARGE SCALE GENOMIC DNA]</scope>
    <source>
        <strain evidence="7">cv. RG33-2</strain>
    </source>
</reference>
<dbReference type="PANTHER" id="PTHR32258">
    <property type="entry name" value="PROTEIN NETWORKED 4A"/>
    <property type="match status" value="1"/>
</dbReference>
<dbReference type="InterPro" id="IPR051861">
    <property type="entry name" value="NET_actin-binding_domain"/>
</dbReference>